<protein>
    <recommendedName>
        <fullName evidence="1">NAD-dependent epimerase/dehydratase domain-containing protein</fullName>
    </recommendedName>
</protein>
<dbReference type="STRING" id="420778.A0A1S8BJ48"/>
<dbReference type="GO" id="GO:0004029">
    <property type="term" value="F:aldehyde dehydrogenase (NAD+) activity"/>
    <property type="evidence" value="ECO:0007669"/>
    <property type="project" value="TreeGrafter"/>
</dbReference>
<gene>
    <name evidence="2" type="ORF">BK809_0007614</name>
</gene>
<dbReference type="InterPro" id="IPR036291">
    <property type="entry name" value="NAD(P)-bd_dom_sf"/>
</dbReference>
<dbReference type="GO" id="GO:0005737">
    <property type="term" value="C:cytoplasm"/>
    <property type="evidence" value="ECO:0007669"/>
    <property type="project" value="TreeGrafter"/>
</dbReference>
<reference evidence="2 3" key="1">
    <citation type="submission" date="2017-01" db="EMBL/GenBank/DDBJ databases">
        <title>Draft genome sequence of Diplodia seriata F98.1, a fungal species involved in grapevine trunk diseases.</title>
        <authorList>
            <person name="Robert-Siegwald G."/>
            <person name="Vallet J."/>
            <person name="Abou-Mansour E."/>
            <person name="Xu J."/>
            <person name="Rey P."/>
            <person name="Bertsch C."/>
            <person name="Rego C."/>
            <person name="Larignon P."/>
            <person name="Fontaine F."/>
            <person name="Lebrun M.-H."/>
        </authorList>
    </citation>
    <scope>NUCLEOTIDE SEQUENCE [LARGE SCALE GENOMIC DNA]</scope>
    <source>
        <strain evidence="2 3">F98.1</strain>
    </source>
</reference>
<dbReference type="EMBL" id="MSZU01000076">
    <property type="protein sequence ID" value="OMP87527.1"/>
    <property type="molecule type" value="Genomic_DNA"/>
</dbReference>
<feature type="domain" description="NAD-dependent epimerase/dehydratase" evidence="1">
    <location>
        <begin position="177"/>
        <end position="249"/>
    </location>
</feature>
<accession>A0A1S8BJ48</accession>
<dbReference type="Pfam" id="PF01370">
    <property type="entry name" value="Epimerase"/>
    <property type="match status" value="1"/>
</dbReference>
<dbReference type="SUPFAM" id="SSF51735">
    <property type="entry name" value="NAD(P)-binding Rossmann-fold domains"/>
    <property type="match status" value="1"/>
</dbReference>
<dbReference type="InterPro" id="IPR001509">
    <property type="entry name" value="Epimerase_deHydtase"/>
</dbReference>
<organism evidence="2 3">
    <name type="scientific">Diplodia seriata</name>
    <dbReference type="NCBI Taxonomy" id="420778"/>
    <lineage>
        <taxon>Eukaryota</taxon>
        <taxon>Fungi</taxon>
        <taxon>Dikarya</taxon>
        <taxon>Ascomycota</taxon>
        <taxon>Pezizomycotina</taxon>
        <taxon>Dothideomycetes</taxon>
        <taxon>Dothideomycetes incertae sedis</taxon>
        <taxon>Botryosphaeriales</taxon>
        <taxon>Botryosphaeriaceae</taxon>
        <taxon>Diplodia</taxon>
    </lineage>
</organism>
<evidence type="ECO:0000313" key="3">
    <source>
        <dbReference type="Proteomes" id="UP000190776"/>
    </source>
</evidence>
<sequence length="365" mass="38501">MPPPPRILLTGATGYIGGTILTALLATPTPSFALPITCLIRSPSAAATLTSTYGATRIRPLLYGGLDDHATATAAAAQHADIVINAALGYDAGAALALLRGLAAGRDETIATEPWYVHLSGTSNLGDRSVSGAWVEAQRVFDDDDARGVHAWETRVEGLHPYVQRGAEIAVVDEGVALGVRTVVVMPPMVWGRGTGVVGRRQSTQVPAYVKAARARGRAVVMGDGRGAWDHVHVEDLAGLYGVLVERVAVGGGEGVPWGREGIVFAADGRQTWREVAKAVAEVGVEGGWLREGGVDEVSVEEGTRIFAEVYLGNVDEEMVELGLASHGKTVPSVARRLGWKPTRGGEEAWRMGLREDVKAAFETS</sequence>
<dbReference type="OrthoDB" id="10262413at2759"/>
<name>A0A1S8BJ48_9PEZI</name>
<dbReference type="Gene3D" id="3.40.50.720">
    <property type="entry name" value="NAD(P)-binding Rossmann-like Domain"/>
    <property type="match status" value="1"/>
</dbReference>
<dbReference type="Proteomes" id="UP000190776">
    <property type="component" value="Unassembled WGS sequence"/>
</dbReference>
<dbReference type="AlphaFoldDB" id="A0A1S8BJ48"/>
<dbReference type="InterPro" id="IPR051783">
    <property type="entry name" value="NAD(P)-dependent_oxidoreduct"/>
</dbReference>
<evidence type="ECO:0000313" key="2">
    <source>
        <dbReference type="EMBL" id="OMP87527.1"/>
    </source>
</evidence>
<proteinExistence type="predicted"/>
<comment type="caution">
    <text evidence="2">The sequence shown here is derived from an EMBL/GenBank/DDBJ whole genome shotgun (WGS) entry which is preliminary data.</text>
</comment>
<dbReference type="PANTHER" id="PTHR48079:SF6">
    <property type="entry name" value="NAD(P)-BINDING DOMAIN-CONTAINING PROTEIN-RELATED"/>
    <property type="match status" value="1"/>
</dbReference>
<evidence type="ECO:0000259" key="1">
    <source>
        <dbReference type="Pfam" id="PF01370"/>
    </source>
</evidence>
<dbReference type="PANTHER" id="PTHR48079">
    <property type="entry name" value="PROTEIN YEEZ"/>
    <property type="match status" value="1"/>
</dbReference>